<sequence>MPARPGSIAAYGDNVNSLVQLLFSSFSGVVCEKIVGALAAIASNHLFANIYGAQLFGELQFALSLAYVVGSVALIFGSPTIAPILGKHRRLRHIVFYRTFRLRLTLTVAVMILFMAAVAIAMPSSSATALTLIAALVLIVEPLALGSLMAYAETKPWVITRAKAYASGVRVLWLLGAAHASVGAVVASFAWPLEACVAAVAPFSRYRSLAFRTPKSLLGDAVVTRTLVLRGLKIWPAIAASVVVLRMDRLLLGVMMSKADLGIYAAAASLVEQWNSVGTTLALALAPTMVYAARNERQLVARASKLALYLAAVGAVAWIGSIFVGERVFLLIYGPAFEAGVPVMIYATACAIATFADAGLSTWLVAARRYRLVMIKQAMTVAAIAAAPVLMPRSLMMYAPATGTAVSLVVFWAITFGFALHRTERA</sequence>
<protein>
    <submittedName>
        <fullName evidence="2">Lipopolysaccharide biosynthesis protein</fullName>
    </submittedName>
</protein>
<feature type="transmembrane region" description="Helical" evidence="1">
    <location>
        <begin position="306"/>
        <end position="324"/>
    </location>
</feature>
<evidence type="ECO:0000313" key="3">
    <source>
        <dbReference type="Proteomes" id="UP000054717"/>
    </source>
</evidence>
<feature type="transmembrane region" description="Helical" evidence="1">
    <location>
        <begin position="128"/>
        <end position="151"/>
    </location>
</feature>
<reference evidence="2" key="1">
    <citation type="submission" date="2016-01" db="EMBL/GenBank/DDBJ databases">
        <authorList>
            <person name="Peeters Charlotte."/>
        </authorList>
    </citation>
    <scope>NUCLEOTIDE SEQUENCE</scope>
    <source>
        <strain evidence="2">LMG 22936</strain>
    </source>
</reference>
<dbReference type="EMBL" id="FCNZ02000005">
    <property type="protein sequence ID" value="SAL32393.1"/>
    <property type="molecule type" value="Genomic_DNA"/>
</dbReference>
<dbReference type="InterPro" id="IPR052556">
    <property type="entry name" value="PolySynth_Transporter"/>
</dbReference>
<dbReference type="PANTHER" id="PTHR43424">
    <property type="entry name" value="LOCUS PUTATIVE PROTEIN 1-RELATED"/>
    <property type="match status" value="1"/>
</dbReference>
<name>A0A158GKC4_9BURK</name>
<dbReference type="STRING" id="326475.AWB66_01838"/>
<gene>
    <name evidence="2" type="ORF">AWB66_01838</name>
</gene>
<feature type="transmembrane region" description="Helical" evidence="1">
    <location>
        <begin position="344"/>
        <end position="366"/>
    </location>
</feature>
<feature type="transmembrane region" description="Helical" evidence="1">
    <location>
        <begin position="21"/>
        <end position="41"/>
    </location>
</feature>
<dbReference type="Proteomes" id="UP000054717">
    <property type="component" value="Unassembled WGS sequence"/>
</dbReference>
<keyword evidence="1" id="KW-0472">Membrane</keyword>
<feature type="transmembrane region" description="Helical" evidence="1">
    <location>
        <begin position="61"/>
        <end position="82"/>
    </location>
</feature>
<feature type="transmembrane region" description="Helical" evidence="1">
    <location>
        <begin position="102"/>
        <end position="122"/>
    </location>
</feature>
<accession>A0A158GKC4</accession>
<feature type="transmembrane region" description="Helical" evidence="1">
    <location>
        <begin position="397"/>
        <end position="420"/>
    </location>
</feature>
<comment type="caution">
    <text evidence="2">The sequence shown here is derived from an EMBL/GenBank/DDBJ whole genome shotgun (WGS) entry which is preliminary data.</text>
</comment>
<feature type="transmembrane region" description="Helical" evidence="1">
    <location>
        <begin position="171"/>
        <end position="191"/>
    </location>
</feature>
<proteinExistence type="predicted"/>
<dbReference type="AlphaFoldDB" id="A0A158GKC4"/>
<organism evidence="2 3">
    <name type="scientific">Caballeronia telluris</name>
    <dbReference type="NCBI Taxonomy" id="326475"/>
    <lineage>
        <taxon>Bacteria</taxon>
        <taxon>Pseudomonadati</taxon>
        <taxon>Pseudomonadota</taxon>
        <taxon>Betaproteobacteria</taxon>
        <taxon>Burkholderiales</taxon>
        <taxon>Burkholderiaceae</taxon>
        <taxon>Caballeronia</taxon>
    </lineage>
</organism>
<evidence type="ECO:0000256" key="1">
    <source>
        <dbReference type="SAM" id="Phobius"/>
    </source>
</evidence>
<evidence type="ECO:0000313" key="2">
    <source>
        <dbReference type="EMBL" id="SAL32393.1"/>
    </source>
</evidence>
<keyword evidence="3" id="KW-1185">Reference proteome</keyword>
<feature type="transmembrane region" description="Helical" evidence="1">
    <location>
        <begin position="373"/>
        <end position="391"/>
    </location>
</feature>
<keyword evidence="1" id="KW-0812">Transmembrane</keyword>
<keyword evidence="1" id="KW-1133">Transmembrane helix</keyword>
<dbReference type="PANTHER" id="PTHR43424:SF1">
    <property type="entry name" value="LOCUS PUTATIVE PROTEIN 1-RELATED"/>
    <property type="match status" value="1"/>
</dbReference>